<name>A0A4R3JC36_9PROT</name>
<evidence type="ECO:0000256" key="7">
    <source>
        <dbReference type="ARBA" id="ARBA00022989"/>
    </source>
</evidence>
<evidence type="ECO:0000256" key="8">
    <source>
        <dbReference type="ARBA" id="ARBA00023136"/>
    </source>
</evidence>
<dbReference type="GO" id="GO:0019646">
    <property type="term" value="P:aerobic electron transport chain"/>
    <property type="evidence" value="ECO:0007669"/>
    <property type="project" value="InterPro"/>
</dbReference>
<comment type="subcellular location">
    <subcellularLocation>
        <location evidence="1 14">Cell membrane</location>
        <topology evidence="1 14">Multi-pass membrane protein</topology>
    </subcellularLocation>
</comment>
<evidence type="ECO:0000259" key="16">
    <source>
        <dbReference type="PROSITE" id="PS50253"/>
    </source>
</evidence>
<evidence type="ECO:0000256" key="4">
    <source>
        <dbReference type="ARBA" id="ARBA00014687"/>
    </source>
</evidence>
<evidence type="ECO:0000256" key="14">
    <source>
        <dbReference type="RuleBase" id="RU003376"/>
    </source>
</evidence>
<evidence type="ECO:0000256" key="15">
    <source>
        <dbReference type="SAM" id="Phobius"/>
    </source>
</evidence>
<evidence type="ECO:0000256" key="12">
    <source>
        <dbReference type="ARBA" id="ARBA00032189"/>
    </source>
</evidence>
<evidence type="ECO:0000256" key="1">
    <source>
        <dbReference type="ARBA" id="ARBA00004651"/>
    </source>
</evidence>
<dbReference type="Gene3D" id="1.20.120.80">
    <property type="entry name" value="Cytochrome c oxidase, subunit III, four-helix bundle"/>
    <property type="match status" value="1"/>
</dbReference>
<dbReference type="PANTHER" id="PTHR11403:SF2">
    <property type="entry name" value="CYTOCHROME BO(3) UBIQUINOL OXIDASE SUBUNIT 3"/>
    <property type="match status" value="1"/>
</dbReference>
<dbReference type="OrthoDB" id="9810850at2"/>
<dbReference type="GO" id="GO:0005886">
    <property type="term" value="C:plasma membrane"/>
    <property type="evidence" value="ECO:0007669"/>
    <property type="project" value="UniProtKB-SubCell"/>
</dbReference>
<comment type="subunit">
    <text evidence="3">Heterooctamer of two A chains, two B chains, two C chains and two D chains.</text>
</comment>
<proteinExistence type="inferred from homology"/>
<organism evidence="17 18">
    <name type="scientific">Varunaivibrio sulfuroxidans</name>
    <dbReference type="NCBI Taxonomy" id="1773489"/>
    <lineage>
        <taxon>Bacteria</taxon>
        <taxon>Pseudomonadati</taxon>
        <taxon>Pseudomonadota</taxon>
        <taxon>Alphaproteobacteria</taxon>
        <taxon>Rhodospirillales</taxon>
        <taxon>Magnetovibrionaceae</taxon>
        <taxon>Varunaivibrio</taxon>
    </lineage>
</organism>
<dbReference type="GO" id="GO:0004129">
    <property type="term" value="F:cytochrome-c oxidase activity"/>
    <property type="evidence" value="ECO:0007669"/>
    <property type="project" value="InterPro"/>
</dbReference>
<dbReference type="InterPro" id="IPR013833">
    <property type="entry name" value="Cyt_c_oxidase_su3_a-hlx"/>
</dbReference>
<keyword evidence="18" id="KW-1185">Reference proteome</keyword>
<dbReference type="RefSeq" id="WP_132939085.1">
    <property type="nucleotide sequence ID" value="NZ_CP119676.1"/>
</dbReference>
<feature type="transmembrane region" description="Helical" evidence="15">
    <location>
        <begin position="164"/>
        <end position="184"/>
    </location>
</feature>
<comment type="similarity">
    <text evidence="2 14">Belongs to the cytochrome c oxidase subunit 3 family.</text>
</comment>
<dbReference type="InterPro" id="IPR000298">
    <property type="entry name" value="Cyt_c_oxidase-like_su3"/>
</dbReference>
<evidence type="ECO:0000313" key="18">
    <source>
        <dbReference type="Proteomes" id="UP000295304"/>
    </source>
</evidence>
<evidence type="ECO:0000313" key="17">
    <source>
        <dbReference type="EMBL" id="TCS62643.1"/>
    </source>
</evidence>
<evidence type="ECO:0000256" key="11">
    <source>
        <dbReference type="ARBA" id="ARBA00031884"/>
    </source>
</evidence>
<dbReference type="Pfam" id="PF00510">
    <property type="entry name" value="COX3"/>
    <property type="match status" value="1"/>
</dbReference>
<evidence type="ECO:0000256" key="6">
    <source>
        <dbReference type="ARBA" id="ARBA00022692"/>
    </source>
</evidence>
<dbReference type="PANTHER" id="PTHR11403">
    <property type="entry name" value="CYTOCHROME C OXIDASE SUBUNIT III"/>
    <property type="match status" value="1"/>
</dbReference>
<feature type="transmembrane region" description="Helical" evidence="15">
    <location>
        <begin position="85"/>
        <end position="112"/>
    </location>
</feature>
<dbReference type="CDD" id="cd00386">
    <property type="entry name" value="Heme_Cu_Oxidase_III_like"/>
    <property type="match status" value="1"/>
</dbReference>
<protein>
    <recommendedName>
        <fullName evidence="4">Cytochrome bo(3) ubiquinol oxidase subunit 3</fullName>
    </recommendedName>
    <alternativeName>
        <fullName evidence="12">Cytochrome o ubiquinol oxidase subunit 3</fullName>
    </alternativeName>
    <alternativeName>
        <fullName evidence="10">Oxidase bo(3) subunit 3</fullName>
    </alternativeName>
    <alternativeName>
        <fullName evidence="13">Ubiquinol oxidase polypeptide III</fullName>
    </alternativeName>
    <alternativeName>
        <fullName evidence="11">Ubiquinol oxidase subunit 3</fullName>
    </alternativeName>
</protein>
<dbReference type="FunFam" id="1.20.120.80:FF:000001">
    <property type="entry name" value="Cytochrome (Ubi)quinol oxidase subunit III"/>
    <property type="match status" value="1"/>
</dbReference>
<dbReference type="Proteomes" id="UP000295304">
    <property type="component" value="Unassembled WGS sequence"/>
</dbReference>
<feature type="transmembrane region" description="Helical" evidence="15">
    <location>
        <begin position="28"/>
        <end position="49"/>
    </location>
</feature>
<evidence type="ECO:0000256" key="3">
    <source>
        <dbReference type="ARBA" id="ARBA00011700"/>
    </source>
</evidence>
<evidence type="ECO:0000256" key="9">
    <source>
        <dbReference type="ARBA" id="ARBA00025694"/>
    </source>
</evidence>
<comment type="caution">
    <text evidence="17">The sequence shown here is derived from an EMBL/GenBank/DDBJ whole genome shotgun (WGS) entry which is preliminary data.</text>
</comment>
<feature type="transmembrane region" description="Helical" evidence="15">
    <location>
        <begin position="55"/>
        <end position="73"/>
    </location>
</feature>
<comment type="function">
    <text evidence="9">Cytochrome bo(3) ubiquinol terminal oxidase is the component of the aerobic respiratory chain of E.coli that predominates when cells are grown at high aeration. Has proton pump activity across the membrane in addition to electron transfer, pumping 2 protons/electron.</text>
</comment>
<dbReference type="AlphaFoldDB" id="A0A4R3JC36"/>
<dbReference type="PROSITE" id="PS50253">
    <property type="entry name" value="COX3"/>
    <property type="match status" value="1"/>
</dbReference>
<dbReference type="InterPro" id="IPR035973">
    <property type="entry name" value="Cyt_c_oxidase_su3-like_sf"/>
</dbReference>
<dbReference type="InterPro" id="IPR024791">
    <property type="entry name" value="Cyt_c/ubiquinol_Oxase_su3"/>
</dbReference>
<feature type="transmembrane region" description="Helical" evidence="15">
    <location>
        <begin position="204"/>
        <end position="227"/>
    </location>
</feature>
<evidence type="ECO:0000256" key="2">
    <source>
        <dbReference type="ARBA" id="ARBA00010581"/>
    </source>
</evidence>
<evidence type="ECO:0000256" key="10">
    <source>
        <dbReference type="ARBA" id="ARBA00030072"/>
    </source>
</evidence>
<keyword evidence="5" id="KW-1003">Cell membrane</keyword>
<keyword evidence="8 15" id="KW-0472">Membrane</keyword>
<dbReference type="EMBL" id="SLZW01000005">
    <property type="protein sequence ID" value="TCS62643.1"/>
    <property type="molecule type" value="Genomic_DNA"/>
</dbReference>
<gene>
    <name evidence="17" type="ORF">EDD55_105191</name>
</gene>
<reference evidence="17 18" key="1">
    <citation type="submission" date="2019-03" db="EMBL/GenBank/DDBJ databases">
        <title>Genomic Encyclopedia of Type Strains, Phase IV (KMG-IV): sequencing the most valuable type-strain genomes for metagenomic binning, comparative biology and taxonomic classification.</title>
        <authorList>
            <person name="Goeker M."/>
        </authorList>
    </citation>
    <scope>NUCLEOTIDE SEQUENCE [LARGE SCALE GENOMIC DNA]</scope>
    <source>
        <strain evidence="17 18">DSM 101688</strain>
    </source>
</reference>
<feature type="transmembrane region" description="Helical" evidence="15">
    <location>
        <begin position="239"/>
        <end position="263"/>
    </location>
</feature>
<keyword evidence="7 15" id="KW-1133">Transmembrane helix</keyword>
<evidence type="ECO:0000256" key="5">
    <source>
        <dbReference type="ARBA" id="ARBA00022475"/>
    </source>
</evidence>
<keyword evidence="6 14" id="KW-0812">Transmembrane</keyword>
<feature type="domain" description="Heme-copper oxidase subunit III family profile" evidence="16">
    <location>
        <begin position="17"/>
        <end position="264"/>
    </location>
</feature>
<evidence type="ECO:0000256" key="13">
    <source>
        <dbReference type="ARBA" id="ARBA00032717"/>
    </source>
</evidence>
<dbReference type="SUPFAM" id="SSF81452">
    <property type="entry name" value="Cytochrome c oxidase subunit III-like"/>
    <property type="match status" value="1"/>
</dbReference>
<sequence>MNEHAPASATHVESAPEQHHEHHWETSWAPLAIVAGVFFSVILAFSAHFQYEDNTLTMVFMGIGVPLLLAGIAKWTDEGLSQTPLIANVASVGLPIFIVSEVFIFLALFTSYWMMRLSFHSWPPEGTPEIELLNPAIMTVLLVSSSVTIHIGEEKLDHGNHAGFNKWLIITILLGATFLGFTVHEYRHLIDLGFVPSTNAYSTAFYAITGFHASHVFVGLATFLAVLIPSLRGRTNRTFVFCASVYWHFVDVVWFFVASQIYFW</sequence>
<accession>A0A4R3JC36</accession>